<dbReference type="Pfam" id="PF07774">
    <property type="entry name" value="EMC1_C"/>
    <property type="match status" value="1"/>
</dbReference>
<dbReference type="STRING" id="441375.B6AH39"/>
<feature type="signal peptide" evidence="12">
    <location>
        <begin position="1"/>
        <end position="21"/>
    </location>
</feature>
<keyword evidence="7" id="KW-0256">Endoplasmic reticulum</keyword>
<evidence type="ECO:0000256" key="12">
    <source>
        <dbReference type="SAM" id="SignalP"/>
    </source>
</evidence>
<evidence type="ECO:0000256" key="3">
    <source>
        <dbReference type="ARBA" id="ARBA00011276"/>
    </source>
</evidence>
<dbReference type="EMBL" id="DS989733">
    <property type="protein sequence ID" value="EEA07530.1"/>
    <property type="molecule type" value="Genomic_DNA"/>
</dbReference>
<evidence type="ECO:0000256" key="7">
    <source>
        <dbReference type="ARBA" id="ARBA00022824"/>
    </source>
</evidence>
<dbReference type="VEuPathDB" id="CryptoDB:CMU_037040"/>
<dbReference type="AlphaFoldDB" id="B6AH39"/>
<keyword evidence="8 11" id="KW-1133">Transmembrane helix</keyword>
<evidence type="ECO:0000256" key="9">
    <source>
        <dbReference type="ARBA" id="ARBA00023136"/>
    </source>
</evidence>
<comment type="similarity">
    <text evidence="2">Belongs to the EMC1 family.</text>
</comment>
<accession>B6AH39</accession>
<evidence type="ECO:0000256" key="5">
    <source>
        <dbReference type="ARBA" id="ARBA00022692"/>
    </source>
</evidence>
<feature type="transmembrane region" description="Helical" evidence="11">
    <location>
        <begin position="937"/>
        <end position="955"/>
    </location>
</feature>
<comment type="subcellular location">
    <subcellularLocation>
        <location evidence="1">Endoplasmic reticulum membrane</location>
        <topology evidence="1">Single-pass type I membrane protein</topology>
    </subcellularLocation>
</comment>
<evidence type="ECO:0000256" key="11">
    <source>
        <dbReference type="SAM" id="Phobius"/>
    </source>
</evidence>
<evidence type="ECO:0000313" key="15">
    <source>
        <dbReference type="Proteomes" id="UP000001460"/>
    </source>
</evidence>
<dbReference type="eggNOG" id="KOG2103">
    <property type="taxonomic scope" value="Eukaryota"/>
</dbReference>
<evidence type="ECO:0000256" key="4">
    <source>
        <dbReference type="ARBA" id="ARBA00020824"/>
    </source>
</evidence>
<dbReference type="InterPro" id="IPR011678">
    <property type="entry name" value="EMC1_C"/>
</dbReference>
<feature type="chain" id="PRO_5002842302" description="ER membrane protein complex subunit 1" evidence="12">
    <location>
        <begin position="22"/>
        <end position="967"/>
    </location>
</feature>
<keyword evidence="10" id="KW-0325">Glycoprotein</keyword>
<dbReference type="GO" id="GO:0034975">
    <property type="term" value="P:protein folding in endoplasmic reticulum"/>
    <property type="evidence" value="ECO:0007669"/>
    <property type="project" value="TreeGrafter"/>
</dbReference>
<dbReference type="RefSeq" id="XP_002141879.1">
    <property type="nucleotide sequence ID" value="XM_002141843.1"/>
</dbReference>
<evidence type="ECO:0000256" key="6">
    <source>
        <dbReference type="ARBA" id="ARBA00022729"/>
    </source>
</evidence>
<keyword evidence="9 11" id="KW-0472">Membrane</keyword>
<evidence type="ECO:0000256" key="8">
    <source>
        <dbReference type="ARBA" id="ARBA00022989"/>
    </source>
</evidence>
<dbReference type="SUPFAM" id="SSF50998">
    <property type="entry name" value="Quinoprotein alcohol dehydrogenase-like"/>
    <property type="match status" value="1"/>
</dbReference>
<reference evidence="14" key="1">
    <citation type="submission" date="2008-06" db="EMBL/GenBank/DDBJ databases">
        <authorList>
            <person name="Lorenzi H."/>
            <person name="Inman J."/>
            <person name="Miller J."/>
            <person name="Schobel S."/>
            <person name="Amedeo P."/>
            <person name="Caler E.V."/>
            <person name="da Silva J."/>
        </authorList>
    </citation>
    <scope>NUCLEOTIDE SEQUENCE [LARGE SCALE GENOMIC DNA]</scope>
    <source>
        <strain evidence="14">RN66</strain>
    </source>
</reference>
<evidence type="ECO:0000256" key="2">
    <source>
        <dbReference type="ARBA" id="ARBA00007904"/>
    </source>
</evidence>
<evidence type="ECO:0000259" key="13">
    <source>
        <dbReference type="Pfam" id="PF07774"/>
    </source>
</evidence>
<dbReference type="OrthoDB" id="340254at2759"/>
<keyword evidence="6 12" id="KW-0732">Signal</keyword>
<comment type="subunit">
    <text evidence="3">Component of the ER membrane protein complex (EMC).</text>
</comment>
<dbReference type="GO" id="GO:0072546">
    <property type="term" value="C:EMC complex"/>
    <property type="evidence" value="ECO:0007669"/>
    <property type="project" value="InterPro"/>
</dbReference>
<dbReference type="Proteomes" id="UP000001460">
    <property type="component" value="Unassembled WGS sequence"/>
</dbReference>
<dbReference type="PANTHER" id="PTHR21573">
    <property type="entry name" value="ER MEMBRANE PROTEIN COMPLEX SUBUNIT 1"/>
    <property type="match status" value="1"/>
</dbReference>
<sequence length="967" mass="110430">MKSIDLHIVFLLLFLLKNGSSYSIKESGIYMQGIGKLYSSRSSDSHGSVYISTKGKVIMLQDEDLIWSIDPVNPKDEVVDVKYIYAPNLKIIQLLVNKATNILHIRQISVGISSKVGIDWSTYLGISYETNDFSIPRITLIDKTIYIFTRTGQLLVMVNQNNGIILEINKILENLSENFILLFKKKSIEVLTYSSSSSEIIHSYLNSTIKDNMNIINRFKIPTSIQSIIYDSSIIVNKNETWTFSCLVVSSNLRIQLLTINLSKNSEVSVHLNNLDLEVNMNQIKPLKLTNFAGDKLAITLNNNTNILKGFVNYPVISQNMQNPFIIYSKEGDYYNLFSLSYCDLSKSVDIQVILNFKFQERNQPLNFNLKFDNKAINHGNIHYVSMISSSRIIIQWQDYLIGIMEIDCNITGCQDPIWINFYEEGFLLSKAQKNKYTLYTPIDYKDNPIDLTNLKIKQNILTAKHIYMPETFRNEYSTNGNLLFIINTEIRRVYALNITSGRLLWVNSILEDVEFEQSMVLKYNIYLVDSSINNILKSDNPFLIVAAGLNIYKINIFNGEIMDRIKVNKVIGDYKFVMISSYRNIGRPLINPKLLIIGDTNKPIQVINFGQNHTKSEFYSDIFILYNKRSISGYMLNKNGDIKHIWEFTLNFSRDSNEEIEIMTTPQCPDCKGIPAIVTVDSDIVHKYDNPNLLFILSNKLKVFIIDGLTGNLHYTTVLPEILKPPFTVSFHSNIIILTAFHSLHQTQVIITFEMYYEYDKSDIELNYLNKIKSVILYFTTKEPSKISDSEIIQRNPFVIQTQILYPFESPITSATISSTAESITPKMLLIASKQGGVIEGIPEEIISSRRPNPLIVKSEFAKAIEIKEYPAYKPVESTHFKIPINVFSIKEIITIPDIGSESTSILVCFGTDSLLVLPFQPSISFDSLPKDFKKFNIIAVLLLSTFITMATLIKYKLKSGEIGWN</sequence>
<gene>
    <name evidence="14" type="ORF">CMU_037040</name>
</gene>
<protein>
    <recommendedName>
        <fullName evidence="4">ER membrane protein complex subunit 1</fullName>
    </recommendedName>
</protein>
<dbReference type="OMA" id="NILHIRQ"/>
<dbReference type="PANTHER" id="PTHR21573:SF0">
    <property type="entry name" value="ER MEMBRANE PROTEIN COMPLEX SUBUNIT 1"/>
    <property type="match status" value="1"/>
</dbReference>
<organism evidence="14 15">
    <name type="scientific">Cryptosporidium muris (strain RN66)</name>
    <dbReference type="NCBI Taxonomy" id="441375"/>
    <lineage>
        <taxon>Eukaryota</taxon>
        <taxon>Sar</taxon>
        <taxon>Alveolata</taxon>
        <taxon>Apicomplexa</taxon>
        <taxon>Conoidasida</taxon>
        <taxon>Coccidia</taxon>
        <taxon>Eucoccidiorida</taxon>
        <taxon>Eimeriorina</taxon>
        <taxon>Cryptosporidiidae</taxon>
        <taxon>Cryptosporidium</taxon>
    </lineage>
</organism>
<dbReference type="InterPro" id="IPR011047">
    <property type="entry name" value="Quinoprotein_ADH-like_sf"/>
</dbReference>
<dbReference type="GeneID" id="6997054"/>
<evidence type="ECO:0000256" key="1">
    <source>
        <dbReference type="ARBA" id="ARBA00004115"/>
    </source>
</evidence>
<proteinExistence type="inferred from homology"/>
<keyword evidence="15" id="KW-1185">Reference proteome</keyword>
<name>B6AH39_CRYMR</name>
<feature type="domain" description="ER membrane protein complex subunit 1 C-terminal" evidence="13">
    <location>
        <begin position="735"/>
        <end position="953"/>
    </location>
</feature>
<evidence type="ECO:0000313" key="14">
    <source>
        <dbReference type="EMBL" id="EEA07530.1"/>
    </source>
</evidence>
<keyword evidence="5 11" id="KW-0812">Transmembrane</keyword>
<dbReference type="InterPro" id="IPR026895">
    <property type="entry name" value="EMC1"/>
</dbReference>
<evidence type="ECO:0000256" key="10">
    <source>
        <dbReference type="ARBA" id="ARBA00023180"/>
    </source>
</evidence>